<comment type="caution">
    <text evidence="5">The sequence shown here is derived from an EMBL/GenBank/DDBJ whole genome shotgun (WGS) entry which is preliminary data.</text>
</comment>
<dbReference type="SUPFAM" id="SSF109709">
    <property type="entry name" value="KorB DNA-binding domain-like"/>
    <property type="match status" value="1"/>
</dbReference>
<dbReference type="InterPro" id="IPR003115">
    <property type="entry name" value="ParB_N"/>
</dbReference>
<protein>
    <submittedName>
        <fullName evidence="5">ParB-like protein</fullName>
    </submittedName>
</protein>
<evidence type="ECO:0000313" key="5">
    <source>
        <dbReference type="EMBL" id="EEK16142.1"/>
    </source>
</evidence>
<dbReference type="GO" id="GO:0005694">
    <property type="term" value="C:chromosome"/>
    <property type="evidence" value="ECO:0007669"/>
    <property type="project" value="TreeGrafter"/>
</dbReference>
<evidence type="ECO:0000256" key="1">
    <source>
        <dbReference type="ARBA" id="ARBA00006295"/>
    </source>
</evidence>
<dbReference type="SMART" id="SM00470">
    <property type="entry name" value="ParB"/>
    <property type="match status" value="1"/>
</dbReference>
<evidence type="ECO:0000256" key="3">
    <source>
        <dbReference type="ARBA" id="ARBA00023125"/>
    </source>
</evidence>
<keyword evidence="2" id="KW-0159">Chromosome partition</keyword>
<dbReference type="RefSeq" id="WP_007366058.1">
    <property type="nucleotide sequence ID" value="NZ_ACLR01000214.1"/>
</dbReference>
<dbReference type="PROSITE" id="PS50943">
    <property type="entry name" value="HTH_CROC1"/>
    <property type="match status" value="1"/>
</dbReference>
<dbReference type="Proteomes" id="UP000003303">
    <property type="component" value="Unassembled WGS sequence"/>
</dbReference>
<keyword evidence="6" id="KW-1185">Reference proteome</keyword>
<dbReference type="FunFam" id="1.10.10.2830:FF:000001">
    <property type="entry name" value="Chromosome partitioning protein ParB"/>
    <property type="match status" value="1"/>
</dbReference>
<evidence type="ECO:0000259" key="4">
    <source>
        <dbReference type="PROSITE" id="PS50943"/>
    </source>
</evidence>
<dbReference type="InterPro" id="IPR041468">
    <property type="entry name" value="HTH_ParB/Spo0J"/>
</dbReference>
<sequence>MTNKKKENKVIGRGLDALLGDVSNSSSISEIAIDKIEPNPDQPRTHFDPESLEELAASIRALGIVQPITVRELTDGRHLIISGERRWRASKLANLTSIPAYIVKANDEQVVEMALIENIQREDLNAIEIALTYKRLLEHSEGTQEELAKKVGKTRSSISNYLRLLRLPAEVQLGLTEKKIDMGHARAILSLTDPAQQLKLYQTTLTEHLSVRQVEALANEMREPTEETPKASKKRQTLSKLASSGNDYAPLAKQLSSFFGTKVSLRCKESGKGTITIPFSSEEQLIEICSILEGGANH</sequence>
<reference evidence="5 6" key="1">
    <citation type="submission" date="2009-04" db="EMBL/GenBank/DDBJ databases">
        <authorList>
            <person name="Sebastian Y."/>
            <person name="Madupu R."/>
            <person name="Durkin A.S."/>
            <person name="Torralba M."/>
            <person name="Methe B."/>
            <person name="Sutton G.G."/>
            <person name="Strausberg R.L."/>
            <person name="Nelson K.E."/>
        </authorList>
    </citation>
    <scope>NUCLEOTIDE SEQUENCE [LARGE SCALE GENOMIC DNA]</scope>
    <source>
        <strain evidence="5 6">60-3</strain>
    </source>
</reference>
<dbReference type="eggNOG" id="COG1475">
    <property type="taxonomic scope" value="Bacteria"/>
</dbReference>
<accession>C2MDX0</accession>
<dbReference type="Pfam" id="PF23552">
    <property type="entry name" value="ParB_C"/>
    <property type="match status" value="1"/>
</dbReference>
<evidence type="ECO:0000256" key="2">
    <source>
        <dbReference type="ARBA" id="ARBA00022829"/>
    </source>
</evidence>
<dbReference type="CDD" id="cd16393">
    <property type="entry name" value="SPO0J_N"/>
    <property type="match status" value="1"/>
</dbReference>
<comment type="similarity">
    <text evidence="1">Belongs to the ParB family.</text>
</comment>
<feature type="domain" description="HTH cro/C1-type" evidence="4">
    <location>
        <begin position="143"/>
        <end position="163"/>
    </location>
</feature>
<dbReference type="AlphaFoldDB" id="C2MDX0"/>
<dbReference type="PANTHER" id="PTHR33375">
    <property type="entry name" value="CHROMOSOME-PARTITIONING PROTEIN PARB-RELATED"/>
    <property type="match status" value="1"/>
</dbReference>
<dbReference type="InterPro" id="IPR004437">
    <property type="entry name" value="ParB/RepB/Spo0J"/>
</dbReference>
<dbReference type="InterPro" id="IPR050336">
    <property type="entry name" value="Chromosome_partition/occlusion"/>
</dbReference>
<keyword evidence="3" id="KW-0238">DNA-binding</keyword>
<organism evidence="5 6">
    <name type="scientific">Porphyromonas uenonis 60-3</name>
    <dbReference type="NCBI Taxonomy" id="596327"/>
    <lineage>
        <taxon>Bacteria</taxon>
        <taxon>Pseudomonadati</taxon>
        <taxon>Bacteroidota</taxon>
        <taxon>Bacteroidia</taxon>
        <taxon>Bacteroidales</taxon>
        <taxon>Porphyromonadaceae</taxon>
        <taxon>Porphyromonas</taxon>
    </lineage>
</organism>
<dbReference type="EMBL" id="ACLR01000214">
    <property type="protein sequence ID" value="EEK16142.1"/>
    <property type="molecule type" value="Genomic_DNA"/>
</dbReference>
<dbReference type="Pfam" id="PF17762">
    <property type="entry name" value="HTH_ParB"/>
    <property type="match status" value="1"/>
</dbReference>
<dbReference type="InterPro" id="IPR036086">
    <property type="entry name" value="ParB/Sulfiredoxin_sf"/>
</dbReference>
<dbReference type="PANTHER" id="PTHR33375:SF1">
    <property type="entry name" value="CHROMOSOME-PARTITIONING PROTEIN PARB-RELATED"/>
    <property type="match status" value="1"/>
</dbReference>
<dbReference type="SUPFAM" id="SSF110849">
    <property type="entry name" value="ParB/Sulfiredoxin"/>
    <property type="match status" value="1"/>
</dbReference>
<dbReference type="CDD" id="cd00093">
    <property type="entry name" value="HTH_XRE"/>
    <property type="match status" value="1"/>
</dbReference>
<dbReference type="InterPro" id="IPR001387">
    <property type="entry name" value="Cro/C1-type_HTH"/>
</dbReference>
<dbReference type="Gene3D" id="3.90.1530.30">
    <property type="match status" value="1"/>
</dbReference>
<dbReference type="OrthoDB" id="9802051at2"/>
<proteinExistence type="inferred from homology"/>
<dbReference type="STRING" id="596327.PORUE0001_1402"/>
<dbReference type="FunFam" id="3.90.1530.30:FF:000001">
    <property type="entry name" value="Chromosome partitioning protein ParB"/>
    <property type="match status" value="1"/>
</dbReference>
<dbReference type="Gene3D" id="1.10.10.2830">
    <property type="match status" value="1"/>
</dbReference>
<dbReference type="GO" id="GO:0007059">
    <property type="term" value="P:chromosome segregation"/>
    <property type="evidence" value="ECO:0007669"/>
    <property type="project" value="UniProtKB-KW"/>
</dbReference>
<gene>
    <name evidence="5" type="primary">spo0J</name>
    <name evidence="5" type="ORF">PORUE0001_1402</name>
</gene>
<dbReference type="InterPro" id="IPR057240">
    <property type="entry name" value="ParB_dimer_C"/>
</dbReference>
<dbReference type="NCBIfam" id="TIGR00180">
    <property type="entry name" value="parB_part"/>
    <property type="match status" value="1"/>
</dbReference>
<dbReference type="GO" id="GO:0045881">
    <property type="term" value="P:positive regulation of sporulation resulting in formation of a cellular spore"/>
    <property type="evidence" value="ECO:0007669"/>
    <property type="project" value="TreeGrafter"/>
</dbReference>
<dbReference type="GO" id="GO:0003677">
    <property type="term" value="F:DNA binding"/>
    <property type="evidence" value="ECO:0007669"/>
    <property type="project" value="UniProtKB-KW"/>
</dbReference>
<evidence type="ECO:0000313" key="6">
    <source>
        <dbReference type="Proteomes" id="UP000003303"/>
    </source>
</evidence>
<dbReference type="Pfam" id="PF02195">
    <property type="entry name" value="ParB_N"/>
    <property type="match status" value="1"/>
</dbReference>
<name>C2MDX0_9PORP</name>